<dbReference type="InterPro" id="IPR007599">
    <property type="entry name" value="DER1"/>
</dbReference>
<feature type="transmembrane region" description="Helical" evidence="7">
    <location>
        <begin position="12"/>
        <end position="35"/>
    </location>
</feature>
<organism evidence="9 10">
    <name type="scientific">Pseudozyma antarctica (strain T-34)</name>
    <name type="common">Yeast</name>
    <name type="synonym">Candida antarctica</name>
    <dbReference type="NCBI Taxonomy" id="1151754"/>
    <lineage>
        <taxon>Eukaryota</taxon>
        <taxon>Fungi</taxon>
        <taxon>Dikarya</taxon>
        <taxon>Basidiomycota</taxon>
        <taxon>Ustilaginomycotina</taxon>
        <taxon>Ustilaginomycetes</taxon>
        <taxon>Ustilaginales</taxon>
        <taxon>Ustilaginaceae</taxon>
        <taxon>Moesziomyces</taxon>
    </lineage>
</organism>
<feature type="compositionally biased region" description="Gly residues" evidence="8">
    <location>
        <begin position="416"/>
        <end position="425"/>
    </location>
</feature>
<dbReference type="AlphaFoldDB" id="M9LTV6"/>
<evidence type="ECO:0000256" key="5">
    <source>
        <dbReference type="ARBA" id="ARBA00022989"/>
    </source>
</evidence>
<accession>M9LTV6</accession>
<dbReference type="Gene3D" id="1.20.1540.10">
    <property type="entry name" value="Rhomboid-like"/>
    <property type="match status" value="1"/>
</dbReference>
<dbReference type="SUPFAM" id="SSF144091">
    <property type="entry name" value="Rhomboid-like"/>
    <property type="match status" value="1"/>
</dbReference>
<comment type="caution">
    <text evidence="7">Lacks conserved residue(s) required for the propagation of feature annotation.</text>
</comment>
<comment type="function">
    <text evidence="7">May be involved in the degradation of misfolded endoplasmic reticulum (ER) luminal proteins.</text>
</comment>
<evidence type="ECO:0000256" key="1">
    <source>
        <dbReference type="ARBA" id="ARBA00004477"/>
    </source>
</evidence>
<dbReference type="InterPro" id="IPR035952">
    <property type="entry name" value="Rhomboid-like_sf"/>
</dbReference>
<feature type="compositionally biased region" description="Low complexity" evidence="8">
    <location>
        <begin position="336"/>
        <end position="345"/>
    </location>
</feature>
<evidence type="ECO:0000256" key="3">
    <source>
        <dbReference type="ARBA" id="ARBA00022692"/>
    </source>
</evidence>
<feature type="compositionally biased region" description="Basic and acidic residues" evidence="8">
    <location>
        <begin position="369"/>
        <end position="380"/>
    </location>
</feature>
<comment type="similarity">
    <text evidence="2 7">Belongs to the derlin family.</text>
</comment>
<comment type="subcellular location">
    <subcellularLocation>
        <location evidence="1 7">Endoplasmic reticulum membrane</location>
        <topology evidence="1 7">Multi-pass membrane protein</topology>
    </subcellularLocation>
</comment>
<reference evidence="10" key="1">
    <citation type="journal article" date="2013" name="Genome Announc.">
        <title>Genome sequence of the basidiomycetous yeast Pseudozyma antarctica T-34, a producer of the glycolipid biosurfactants mannosylerythritol lipids.</title>
        <authorList>
            <person name="Morita T."/>
            <person name="Koike H."/>
            <person name="Koyama Y."/>
            <person name="Hagiwara H."/>
            <person name="Ito E."/>
            <person name="Fukuoka T."/>
            <person name="Imura T."/>
            <person name="Machida M."/>
            <person name="Kitamoto D."/>
        </authorList>
    </citation>
    <scope>NUCLEOTIDE SEQUENCE [LARGE SCALE GENOMIC DNA]</scope>
    <source>
        <strain evidence="10">T-34</strain>
    </source>
</reference>
<keyword evidence="4 7" id="KW-0256">Endoplasmic reticulum</keyword>
<dbReference type="OrthoDB" id="1716531at2759"/>
<evidence type="ECO:0000313" key="10">
    <source>
        <dbReference type="Proteomes" id="UP000011976"/>
    </source>
</evidence>
<evidence type="ECO:0000256" key="2">
    <source>
        <dbReference type="ARBA" id="ARBA00008917"/>
    </source>
</evidence>
<feature type="region of interest" description="Disordered" evidence="8">
    <location>
        <begin position="367"/>
        <end position="425"/>
    </location>
</feature>
<gene>
    <name evidence="9" type="ORF">PANT_7c00045</name>
</gene>
<feature type="compositionally biased region" description="Basic and acidic residues" evidence="8">
    <location>
        <begin position="287"/>
        <end position="299"/>
    </location>
</feature>
<dbReference type="GO" id="GO:0051603">
    <property type="term" value="P:proteolysis involved in protein catabolic process"/>
    <property type="evidence" value="ECO:0007669"/>
    <property type="project" value="UniProtKB-ARBA"/>
</dbReference>
<feature type="transmembrane region" description="Helical" evidence="7">
    <location>
        <begin position="47"/>
        <end position="66"/>
    </location>
</feature>
<dbReference type="Proteomes" id="UP000011976">
    <property type="component" value="Unassembled WGS sequence"/>
</dbReference>
<feature type="transmembrane region" description="Helical" evidence="7">
    <location>
        <begin position="87"/>
        <end position="108"/>
    </location>
</feature>
<evidence type="ECO:0000256" key="6">
    <source>
        <dbReference type="ARBA" id="ARBA00023136"/>
    </source>
</evidence>
<evidence type="ECO:0000256" key="7">
    <source>
        <dbReference type="RuleBase" id="RU363059"/>
    </source>
</evidence>
<evidence type="ECO:0000313" key="9">
    <source>
        <dbReference type="EMBL" id="GAC72329.1"/>
    </source>
</evidence>
<keyword evidence="5 7" id="KW-1133">Transmembrane helix</keyword>
<dbReference type="GO" id="GO:0033554">
    <property type="term" value="P:cellular response to stress"/>
    <property type="evidence" value="ECO:0007669"/>
    <property type="project" value="UniProtKB-ARBA"/>
</dbReference>
<name>M9LTV6_PSEA3</name>
<feature type="region of interest" description="Disordered" evidence="8">
    <location>
        <begin position="212"/>
        <end position="352"/>
    </location>
</feature>
<dbReference type="GO" id="GO:0005789">
    <property type="term" value="C:endoplasmic reticulum membrane"/>
    <property type="evidence" value="ECO:0007669"/>
    <property type="project" value="UniProtKB-SubCell"/>
</dbReference>
<dbReference type="FunFam" id="1.20.1540.10:FF:000016">
    <property type="entry name" value="Derlin"/>
    <property type="match status" value="1"/>
</dbReference>
<evidence type="ECO:0000256" key="8">
    <source>
        <dbReference type="SAM" id="MobiDB-lite"/>
    </source>
</evidence>
<dbReference type="EMBL" id="DF196773">
    <property type="protein sequence ID" value="GAC72329.1"/>
    <property type="molecule type" value="Genomic_DNA"/>
</dbReference>
<proteinExistence type="inferred from homology"/>
<evidence type="ECO:0000256" key="4">
    <source>
        <dbReference type="ARBA" id="ARBA00022824"/>
    </source>
</evidence>
<sequence length="425" mass="45586">MDEIRKIPPVTRTILGATGAITLPCILAITSPWRYALSWPLVISKFHLHRVVTCFFFGGSGLKLLFDVFLIFRNSTDLELSHFGRRTAAYTWALLVMGTVILATNYPLGSPILFGPMLNALVYLWSRANPHSSVSFFGMVNCPSRWLPYVYIGIDLLQGGPGLAIQSATGLIAGYVYWMLDQVLPGQQRRRRGSYIPTPRFLENLLPDSLDPSLEGQNMGNRNARRVAGGTVWNAARDRGNRLSDTGPASPRPTSVASALGAGTRSTLSALNPFRGSRSASQTTGPSREEMLAAAERRLHASGSSSIVGRNAAERTPAKPAGSNTPGSTSLNARPAATSATTASANLRKTAAGSAQSKMFTFGQLNDSSRAHQQHEEDHSSSGGAVAEQRRTPKGKAKARDSDDEEEAPPTAGYTWGSGGQRLGD</sequence>
<dbReference type="PANTHER" id="PTHR11009">
    <property type="entry name" value="DER1-LIKE PROTEIN, DERLIN"/>
    <property type="match status" value="1"/>
</dbReference>
<keyword evidence="6 7" id="KW-0472">Membrane</keyword>
<protein>
    <recommendedName>
        <fullName evidence="7">Derlin</fullName>
    </recommendedName>
</protein>
<dbReference type="STRING" id="1151754.M9LTV6"/>
<feature type="compositionally biased region" description="Polar residues" evidence="8">
    <location>
        <begin position="322"/>
        <end position="332"/>
    </location>
</feature>
<dbReference type="Pfam" id="PF04511">
    <property type="entry name" value="DER1"/>
    <property type="match status" value="1"/>
</dbReference>
<keyword evidence="3 7" id="KW-0812">Transmembrane</keyword>